<dbReference type="PANTHER" id="PTHR46157:SF4">
    <property type="entry name" value="K(+) EFFLUX ANTIPORTER 3, CHLOROPLASTIC"/>
    <property type="match status" value="1"/>
</dbReference>
<protein>
    <submittedName>
        <fullName evidence="13">Potassium transporter</fullName>
    </submittedName>
</protein>
<dbReference type="InterPro" id="IPR036291">
    <property type="entry name" value="NAD(P)-bd_dom_sf"/>
</dbReference>
<dbReference type="Gene3D" id="3.40.50.720">
    <property type="entry name" value="NAD(P)-binding Rossmann-like Domain"/>
    <property type="match status" value="1"/>
</dbReference>
<keyword evidence="10 11" id="KW-0472">Membrane</keyword>
<proteinExistence type="inferred from homology"/>
<dbReference type="PANTHER" id="PTHR46157">
    <property type="entry name" value="K(+) EFFLUX ANTIPORTER 3, CHLOROPLASTIC"/>
    <property type="match status" value="1"/>
</dbReference>
<feature type="transmembrane region" description="Helical" evidence="11">
    <location>
        <begin position="363"/>
        <end position="384"/>
    </location>
</feature>
<name>A0A315ESL8_9BURK</name>
<organism evidence="13 14">
    <name type="scientific">Limnohabitans curvus</name>
    <dbReference type="NCBI Taxonomy" id="323423"/>
    <lineage>
        <taxon>Bacteria</taxon>
        <taxon>Pseudomonadati</taxon>
        <taxon>Pseudomonadota</taxon>
        <taxon>Betaproteobacteria</taxon>
        <taxon>Burkholderiales</taxon>
        <taxon>Comamonadaceae</taxon>
        <taxon>Limnohabitans</taxon>
    </lineage>
</organism>
<dbReference type="Pfam" id="PF00999">
    <property type="entry name" value="Na_H_Exchanger"/>
    <property type="match status" value="1"/>
</dbReference>
<dbReference type="NCBIfam" id="TIGR00932">
    <property type="entry name" value="2a37"/>
    <property type="match status" value="1"/>
</dbReference>
<evidence type="ECO:0000259" key="12">
    <source>
        <dbReference type="PROSITE" id="PS51201"/>
    </source>
</evidence>
<evidence type="ECO:0000313" key="14">
    <source>
        <dbReference type="Proteomes" id="UP000251341"/>
    </source>
</evidence>
<keyword evidence="3" id="KW-0813">Transport</keyword>
<reference evidence="13 14" key="1">
    <citation type="submission" date="2017-04" db="EMBL/GenBank/DDBJ databases">
        <title>Unexpected and diverse lifestyles within the genus Limnohabitans.</title>
        <authorList>
            <person name="Kasalicky V."/>
            <person name="Mehrshad M."/>
            <person name="Andrei S.-A."/>
            <person name="Salcher M."/>
            <person name="Kratochvilova H."/>
            <person name="Simek K."/>
            <person name="Ghai R."/>
        </authorList>
    </citation>
    <scope>NUCLEOTIDE SEQUENCE [LARGE SCALE GENOMIC DNA]</scope>
    <source>
        <strain evidence="13 14">MWH-C5</strain>
    </source>
</reference>
<keyword evidence="8 11" id="KW-1133">Transmembrane helix</keyword>
<keyword evidence="9" id="KW-0406">Ion transport</keyword>
<dbReference type="Gene3D" id="1.20.1530.20">
    <property type="match status" value="1"/>
</dbReference>
<evidence type="ECO:0000256" key="6">
    <source>
        <dbReference type="ARBA" id="ARBA00022692"/>
    </source>
</evidence>
<dbReference type="InterPro" id="IPR003148">
    <property type="entry name" value="RCK_N"/>
</dbReference>
<dbReference type="GO" id="GO:0005886">
    <property type="term" value="C:plasma membrane"/>
    <property type="evidence" value="ECO:0007669"/>
    <property type="project" value="TreeGrafter"/>
</dbReference>
<dbReference type="GO" id="GO:0008324">
    <property type="term" value="F:monoatomic cation transmembrane transporter activity"/>
    <property type="evidence" value="ECO:0007669"/>
    <property type="project" value="InterPro"/>
</dbReference>
<keyword evidence="5" id="KW-0633">Potassium transport</keyword>
<dbReference type="PROSITE" id="PS51201">
    <property type="entry name" value="RCK_N"/>
    <property type="match status" value="1"/>
</dbReference>
<comment type="similarity">
    <text evidence="2">Belongs to the monovalent cation:proton antiporter 2 (CPA2) transporter (TC 2.A.37) family.</text>
</comment>
<dbReference type="SUPFAM" id="SSF51735">
    <property type="entry name" value="NAD(P)-binding Rossmann-fold domains"/>
    <property type="match status" value="1"/>
</dbReference>
<feature type="transmembrane region" description="Helical" evidence="11">
    <location>
        <begin position="338"/>
        <end position="357"/>
    </location>
</feature>
<keyword evidence="7" id="KW-0630">Potassium</keyword>
<gene>
    <name evidence="13" type="ORF">B9Z44_04360</name>
</gene>
<dbReference type="InterPro" id="IPR006153">
    <property type="entry name" value="Cation/H_exchanger_TM"/>
</dbReference>
<dbReference type="RefSeq" id="WP_108401805.1">
    <property type="nucleotide sequence ID" value="NZ_NESP01000001.1"/>
</dbReference>
<dbReference type="GO" id="GO:0006813">
    <property type="term" value="P:potassium ion transport"/>
    <property type="evidence" value="ECO:0007669"/>
    <property type="project" value="UniProtKB-KW"/>
</dbReference>
<evidence type="ECO:0000256" key="3">
    <source>
        <dbReference type="ARBA" id="ARBA00022448"/>
    </source>
</evidence>
<evidence type="ECO:0000256" key="4">
    <source>
        <dbReference type="ARBA" id="ARBA00022449"/>
    </source>
</evidence>
<dbReference type="GO" id="GO:0015297">
    <property type="term" value="F:antiporter activity"/>
    <property type="evidence" value="ECO:0007669"/>
    <property type="project" value="UniProtKB-KW"/>
</dbReference>
<sequence>MSSLELTLLYLCAAVISVVACRLLQLPAMLGYLFAGVVIGPNALALAKDSAAIEHLAEFGVVFLMFVIGLEFNLPKLMRMRKLVFGLGLGQVLFTLVGALLFNLAVGFALKELGYLWRLSWQAALALGSALAMSSTAIVVKLMADRVELESPHGQRVMGVLLFQDLAVVPLLVLIPALADMGEHNIWKVLAIAMLKATALVGLLLWGGQRVMRSWLHLVARRKSDELFMLNLLFMTLGLAWLTELAGLSLAMGAFLAGMLIAETNFKHKVEEDIRPFHDVLLGLFFITIGMKLDWEVLIDSWGWVLLLSFIPVFFKAGLVFVLARITGAPAGVSLRTSLYLAQAGEFGFVLLSLGLQNSLIPAAWMSPILASMVLSMIATPFLVMNADRIVNRFISTDWLLQSLALTGMAQRTLKIENHVIVCGYGRSGHNLVDLLKLENIPYVALDSDPDQVQMGRDHGHHVELGDATRFSSLMSAGLVRAAAVAVTYPDLPSALKVLAWVKEHAPNVPVIVRTHDDEHLEDLRAAGAAEVVPEVIEGSLMLASQTLAHIGIPLKRVIRLVQGQRMTRYALMRDPNKYKEGLDDIAAL</sequence>
<dbReference type="InterPro" id="IPR038770">
    <property type="entry name" value="Na+/solute_symporter_sf"/>
</dbReference>
<feature type="transmembrane region" description="Helical" evidence="11">
    <location>
        <begin position="121"/>
        <end position="144"/>
    </location>
</feature>
<keyword evidence="14" id="KW-1185">Reference proteome</keyword>
<feature type="transmembrane region" description="Helical" evidence="11">
    <location>
        <begin position="84"/>
        <end position="109"/>
    </location>
</feature>
<evidence type="ECO:0000256" key="9">
    <source>
        <dbReference type="ARBA" id="ARBA00023065"/>
    </source>
</evidence>
<evidence type="ECO:0000256" key="1">
    <source>
        <dbReference type="ARBA" id="ARBA00004141"/>
    </source>
</evidence>
<evidence type="ECO:0000256" key="10">
    <source>
        <dbReference type="ARBA" id="ARBA00023136"/>
    </source>
</evidence>
<feature type="transmembrane region" description="Helical" evidence="11">
    <location>
        <begin position="156"/>
        <end position="179"/>
    </location>
</feature>
<feature type="transmembrane region" description="Helical" evidence="11">
    <location>
        <begin position="185"/>
        <end position="206"/>
    </location>
</feature>
<dbReference type="Proteomes" id="UP000251341">
    <property type="component" value="Unassembled WGS sequence"/>
</dbReference>
<feature type="transmembrane region" description="Helical" evidence="11">
    <location>
        <begin position="6"/>
        <end position="24"/>
    </location>
</feature>
<evidence type="ECO:0000256" key="8">
    <source>
        <dbReference type="ARBA" id="ARBA00022989"/>
    </source>
</evidence>
<feature type="domain" description="RCK N-terminal" evidence="12">
    <location>
        <begin position="417"/>
        <end position="534"/>
    </location>
</feature>
<comment type="caution">
    <text evidence="13">The sequence shown here is derived from an EMBL/GenBank/DDBJ whole genome shotgun (WGS) entry which is preliminary data.</text>
</comment>
<feature type="transmembrane region" description="Helical" evidence="11">
    <location>
        <begin position="301"/>
        <end position="326"/>
    </location>
</feature>
<dbReference type="InterPro" id="IPR004771">
    <property type="entry name" value="K/H_exchanger"/>
</dbReference>
<comment type="subcellular location">
    <subcellularLocation>
        <location evidence="1">Membrane</location>
        <topology evidence="1">Multi-pass membrane protein</topology>
    </subcellularLocation>
</comment>
<dbReference type="Pfam" id="PF02254">
    <property type="entry name" value="TrkA_N"/>
    <property type="match status" value="1"/>
</dbReference>
<keyword evidence="4" id="KW-0050">Antiport</keyword>
<dbReference type="GO" id="GO:1902600">
    <property type="term" value="P:proton transmembrane transport"/>
    <property type="evidence" value="ECO:0007669"/>
    <property type="project" value="InterPro"/>
</dbReference>
<evidence type="ECO:0000256" key="11">
    <source>
        <dbReference type="SAM" id="Phobius"/>
    </source>
</evidence>
<feature type="transmembrane region" description="Helical" evidence="11">
    <location>
        <begin position="227"/>
        <end position="243"/>
    </location>
</feature>
<evidence type="ECO:0000256" key="5">
    <source>
        <dbReference type="ARBA" id="ARBA00022538"/>
    </source>
</evidence>
<evidence type="ECO:0000256" key="2">
    <source>
        <dbReference type="ARBA" id="ARBA00005551"/>
    </source>
</evidence>
<feature type="transmembrane region" description="Helical" evidence="11">
    <location>
        <begin position="53"/>
        <end position="72"/>
    </location>
</feature>
<accession>A0A315ESL8</accession>
<keyword evidence="6 11" id="KW-0812">Transmembrane</keyword>
<evidence type="ECO:0000256" key="7">
    <source>
        <dbReference type="ARBA" id="ARBA00022958"/>
    </source>
</evidence>
<dbReference type="EMBL" id="NESP01000001">
    <property type="protein sequence ID" value="PUE58892.1"/>
    <property type="molecule type" value="Genomic_DNA"/>
</dbReference>
<evidence type="ECO:0000313" key="13">
    <source>
        <dbReference type="EMBL" id="PUE58892.1"/>
    </source>
</evidence>
<dbReference type="AlphaFoldDB" id="A0A315ESL8"/>